<accession>A0ABQ3KZL7</accession>
<feature type="region of interest" description="Disordered" evidence="1">
    <location>
        <begin position="98"/>
        <end position="122"/>
    </location>
</feature>
<evidence type="ECO:0000256" key="1">
    <source>
        <dbReference type="SAM" id="MobiDB-lite"/>
    </source>
</evidence>
<keyword evidence="2" id="KW-1133">Transmembrane helix</keyword>
<feature type="compositionally biased region" description="Polar residues" evidence="1">
    <location>
        <begin position="102"/>
        <end position="113"/>
    </location>
</feature>
<dbReference type="EMBL" id="BNAO01000003">
    <property type="protein sequence ID" value="GHG67746.1"/>
    <property type="molecule type" value="Genomic_DNA"/>
</dbReference>
<evidence type="ECO:0008006" key="5">
    <source>
        <dbReference type="Google" id="ProtNLM"/>
    </source>
</evidence>
<protein>
    <recommendedName>
        <fullName evidence="5">Cation:proton antiporter</fullName>
    </recommendedName>
</protein>
<proteinExistence type="predicted"/>
<dbReference type="Proteomes" id="UP000659697">
    <property type="component" value="Unassembled WGS sequence"/>
</dbReference>
<evidence type="ECO:0000313" key="4">
    <source>
        <dbReference type="Proteomes" id="UP000659697"/>
    </source>
</evidence>
<keyword evidence="2" id="KW-0812">Transmembrane</keyword>
<organism evidence="3 4">
    <name type="scientific">Alishewanella longhuensis</name>
    <dbReference type="NCBI Taxonomy" id="1091037"/>
    <lineage>
        <taxon>Bacteria</taxon>
        <taxon>Pseudomonadati</taxon>
        <taxon>Pseudomonadota</taxon>
        <taxon>Gammaproteobacteria</taxon>
        <taxon>Alteromonadales</taxon>
        <taxon>Alteromonadaceae</taxon>
        <taxon>Alishewanella</taxon>
    </lineage>
</organism>
<evidence type="ECO:0000313" key="3">
    <source>
        <dbReference type="EMBL" id="GHG67746.1"/>
    </source>
</evidence>
<dbReference type="RefSeq" id="WP_189432202.1">
    <property type="nucleotide sequence ID" value="NZ_BNAO01000003.1"/>
</dbReference>
<evidence type="ECO:0000256" key="2">
    <source>
        <dbReference type="SAM" id="Phobius"/>
    </source>
</evidence>
<dbReference type="PANTHER" id="PTHR34703">
    <property type="entry name" value="ANTIPORTER SUBUNIT MNHG2-RELATED"/>
    <property type="match status" value="1"/>
</dbReference>
<keyword evidence="4" id="KW-1185">Reference proteome</keyword>
<name>A0ABQ3KZL7_9ALTE</name>
<dbReference type="PANTHER" id="PTHR34703:SF1">
    <property type="entry name" value="ANTIPORTER SUBUNIT MNHG2-RELATED"/>
    <property type="match status" value="1"/>
</dbReference>
<keyword evidence="2" id="KW-0472">Membrane</keyword>
<gene>
    <name evidence="3" type="ORF">GCM10010919_16690</name>
</gene>
<dbReference type="Pfam" id="PF03334">
    <property type="entry name" value="PhaG_MnhG_YufB"/>
    <property type="match status" value="1"/>
</dbReference>
<dbReference type="InterPro" id="IPR005133">
    <property type="entry name" value="PhaG_MnhG_YufB"/>
</dbReference>
<sequence length="122" mass="13213">MSWLDGLSWFLLLLGLVFFIAGSLGLLRFPDQFSRLHAVTKADTLGLGLVVLGLSIQSSWRETLLMLLIWLLVMCSGAVSCQLLARFSRDAADAEPLISHQEPGQTANSTSPASAPVTKRAE</sequence>
<feature type="transmembrane region" description="Helical" evidence="2">
    <location>
        <begin position="64"/>
        <end position="85"/>
    </location>
</feature>
<feature type="transmembrane region" description="Helical" evidence="2">
    <location>
        <begin position="6"/>
        <end position="27"/>
    </location>
</feature>
<comment type="caution">
    <text evidence="3">The sequence shown here is derived from an EMBL/GenBank/DDBJ whole genome shotgun (WGS) entry which is preliminary data.</text>
</comment>
<reference evidence="4" key="1">
    <citation type="journal article" date="2019" name="Int. J. Syst. Evol. Microbiol.">
        <title>The Global Catalogue of Microorganisms (GCM) 10K type strain sequencing project: providing services to taxonomists for standard genome sequencing and annotation.</title>
        <authorList>
            <consortium name="The Broad Institute Genomics Platform"/>
            <consortium name="The Broad Institute Genome Sequencing Center for Infectious Disease"/>
            <person name="Wu L."/>
            <person name="Ma J."/>
        </authorList>
    </citation>
    <scope>NUCLEOTIDE SEQUENCE [LARGE SCALE GENOMIC DNA]</scope>
    <source>
        <strain evidence="4">CGMCC 1.7003</strain>
    </source>
</reference>